<proteinExistence type="predicted"/>
<organism evidence="10 11">
    <name type="scientific">Candidatus Lokiarchaeum ossiferum</name>
    <dbReference type="NCBI Taxonomy" id="2951803"/>
    <lineage>
        <taxon>Archaea</taxon>
        <taxon>Promethearchaeati</taxon>
        <taxon>Promethearchaeota</taxon>
        <taxon>Promethearchaeia</taxon>
        <taxon>Promethearchaeales</taxon>
        <taxon>Promethearchaeaceae</taxon>
        <taxon>Candidatus Lokiarchaeum</taxon>
    </lineage>
</organism>
<keyword evidence="4" id="KW-0256">Endoplasmic reticulum</keyword>
<evidence type="ECO:0000256" key="8">
    <source>
        <dbReference type="ARBA" id="ARBA00023098"/>
    </source>
</evidence>
<dbReference type="EMBL" id="CP104013">
    <property type="protein sequence ID" value="UYP48709.1"/>
    <property type="molecule type" value="Genomic_DNA"/>
</dbReference>
<evidence type="ECO:0000256" key="3">
    <source>
        <dbReference type="ARBA" id="ARBA00004991"/>
    </source>
</evidence>
<keyword evidence="6" id="KW-0746">Sphingolipid metabolism</keyword>
<comment type="pathway">
    <text evidence="2">Lipid metabolism; sphingolipid metabolism.</text>
</comment>
<comment type="pathway">
    <text evidence="3">Sphingolipid metabolism.</text>
</comment>
<keyword evidence="8" id="KW-0443">Lipid metabolism</keyword>
<accession>A0ABY6I1L6</accession>
<dbReference type="InterPro" id="IPR002347">
    <property type="entry name" value="SDR_fam"/>
</dbReference>
<dbReference type="SUPFAM" id="SSF51735">
    <property type="entry name" value="NAD(P)-binding Rossmann-fold domains"/>
    <property type="match status" value="1"/>
</dbReference>
<evidence type="ECO:0000256" key="1">
    <source>
        <dbReference type="ARBA" id="ARBA00004240"/>
    </source>
</evidence>
<dbReference type="EC" id="1.1.1.102" evidence="9"/>
<keyword evidence="7" id="KW-0560">Oxidoreductase</keyword>
<evidence type="ECO:0000256" key="6">
    <source>
        <dbReference type="ARBA" id="ARBA00022919"/>
    </source>
</evidence>
<name>A0ABY6I1L6_9ARCH</name>
<dbReference type="InterPro" id="IPR045022">
    <property type="entry name" value="KDSR-like"/>
</dbReference>
<evidence type="ECO:0000256" key="5">
    <source>
        <dbReference type="ARBA" id="ARBA00022857"/>
    </source>
</evidence>
<dbReference type="CDD" id="cd08939">
    <property type="entry name" value="KDSR-like_SDR_c"/>
    <property type="match status" value="1"/>
</dbReference>
<evidence type="ECO:0000256" key="2">
    <source>
        <dbReference type="ARBA" id="ARBA00004760"/>
    </source>
</evidence>
<comment type="subcellular location">
    <subcellularLocation>
        <location evidence="1">Endoplasmic reticulum</location>
    </subcellularLocation>
</comment>
<evidence type="ECO:0000313" key="10">
    <source>
        <dbReference type="EMBL" id="UYP48709.1"/>
    </source>
</evidence>
<evidence type="ECO:0000256" key="4">
    <source>
        <dbReference type="ARBA" id="ARBA00022824"/>
    </source>
</evidence>
<keyword evidence="11" id="KW-1185">Reference proteome</keyword>
<evidence type="ECO:0000256" key="7">
    <source>
        <dbReference type="ARBA" id="ARBA00023002"/>
    </source>
</evidence>
<reference evidence="10" key="1">
    <citation type="submission" date="2022-09" db="EMBL/GenBank/DDBJ databases">
        <title>Actin cytoskeleton and complex cell architecture in an #Asgard archaeon.</title>
        <authorList>
            <person name="Ponce Toledo R.I."/>
            <person name="Schleper C."/>
            <person name="Rodrigues Oliveira T."/>
            <person name="Wollweber F."/>
            <person name="Xu J."/>
            <person name="Rittmann S."/>
            <person name="Klingl A."/>
            <person name="Pilhofer M."/>
        </authorList>
    </citation>
    <scope>NUCLEOTIDE SEQUENCE</scope>
    <source>
        <strain evidence="10">B-35</strain>
    </source>
</reference>
<dbReference type="PRINTS" id="PR00081">
    <property type="entry name" value="GDHRDH"/>
</dbReference>
<dbReference type="Proteomes" id="UP001208689">
    <property type="component" value="Chromosome"/>
</dbReference>
<evidence type="ECO:0000256" key="9">
    <source>
        <dbReference type="ARBA" id="ARBA00026112"/>
    </source>
</evidence>
<sequence>MKLTKLIERQQFQGKLAIICGGSKGIGKETAKFLVQMGASTCLIARNQEELSKTIQECHSLKKTKDQFITSIACDTTDKDKLEPLINQFISEHGVPDYLINTVGYAYPKYIQDLTLLDFQQNMHINYEGVLVPILILLPYFMKLKKGHIISTSSMMGYFGIMGYATYSPTKFAIVGLSEVLRHELKPYNINVSILYPPDTETPGFEKENEIKPKECLILSENAKLLSAAKVAENLIVGIVKNKFQILPGEAKLYNFLYRLIPKIFRTLSDNEYRQAIKKAKKIV</sequence>
<dbReference type="Gene3D" id="3.40.50.720">
    <property type="entry name" value="NAD(P)-binding Rossmann-like Domain"/>
    <property type="match status" value="1"/>
</dbReference>
<dbReference type="PANTHER" id="PTHR43550:SF3">
    <property type="entry name" value="3-KETODIHYDROSPHINGOSINE REDUCTASE"/>
    <property type="match status" value="1"/>
</dbReference>
<dbReference type="PANTHER" id="PTHR43550">
    <property type="entry name" value="3-KETODIHYDROSPHINGOSINE REDUCTASE"/>
    <property type="match status" value="1"/>
</dbReference>
<dbReference type="InterPro" id="IPR036291">
    <property type="entry name" value="NAD(P)-bd_dom_sf"/>
</dbReference>
<dbReference type="Pfam" id="PF00106">
    <property type="entry name" value="adh_short"/>
    <property type="match status" value="1"/>
</dbReference>
<protein>
    <recommendedName>
        <fullName evidence="9">3-dehydrosphinganine reductase</fullName>
        <ecNumber evidence="9">1.1.1.102</ecNumber>
    </recommendedName>
</protein>
<gene>
    <name evidence="10" type="ORF">NEF87_004994</name>
</gene>
<evidence type="ECO:0000313" key="11">
    <source>
        <dbReference type="Proteomes" id="UP001208689"/>
    </source>
</evidence>
<keyword evidence="5" id="KW-0521">NADP</keyword>